<evidence type="ECO:0000256" key="2">
    <source>
        <dbReference type="PROSITE-ProRule" id="PRU00708"/>
    </source>
</evidence>
<dbReference type="Pfam" id="PF20431">
    <property type="entry name" value="E_motif"/>
    <property type="match status" value="1"/>
</dbReference>
<feature type="repeat" description="PPR" evidence="2">
    <location>
        <begin position="207"/>
        <end position="242"/>
    </location>
</feature>
<gene>
    <name evidence="4" type="ORF">ZIOFF_052713</name>
</gene>
<dbReference type="OrthoDB" id="185373at2759"/>
<dbReference type="GO" id="GO:0003723">
    <property type="term" value="F:RNA binding"/>
    <property type="evidence" value="ECO:0007669"/>
    <property type="project" value="InterPro"/>
</dbReference>
<dbReference type="FunFam" id="1.25.40.10:FF:000348">
    <property type="entry name" value="Pentatricopeptide repeat-containing protein chloroplastic"/>
    <property type="match status" value="1"/>
</dbReference>
<feature type="repeat" description="PPR" evidence="2">
    <location>
        <begin position="176"/>
        <end position="206"/>
    </location>
</feature>
<dbReference type="PANTHER" id="PTHR47926">
    <property type="entry name" value="PENTATRICOPEPTIDE REPEAT-CONTAINING PROTEIN"/>
    <property type="match status" value="1"/>
</dbReference>
<dbReference type="InterPro" id="IPR046848">
    <property type="entry name" value="E_motif"/>
</dbReference>
<keyword evidence="5" id="KW-1185">Reference proteome</keyword>
<dbReference type="Proteomes" id="UP000734854">
    <property type="component" value="Unassembled WGS sequence"/>
</dbReference>
<feature type="signal peptide" evidence="3">
    <location>
        <begin position="1"/>
        <end position="17"/>
    </location>
</feature>
<dbReference type="InterPro" id="IPR002885">
    <property type="entry name" value="PPR_rpt"/>
</dbReference>
<dbReference type="AlphaFoldDB" id="A0A8J5KVP3"/>
<feature type="repeat" description="PPR" evidence="2">
    <location>
        <begin position="340"/>
        <end position="370"/>
    </location>
</feature>
<feature type="chain" id="PRO_5035304987" description="Chlororespiratory reduction 4" evidence="3">
    <location>
        <begin position="18"/>
        <end position="586"/>
    </location>
</feature>
<dbReference type="NCBIfam" id="TIGR00756">
    <property type="entry name" value="PPR"/>
    <property type="match status" value="5"/>
</dbReference>
<dbReference type="PANTHER" id="PTHR47926:SF499">
    <property type="entry name" value="PENTATRICOPEPTIDE REPEAT-CONTAINING PROTEIN"/>
    <property type="match status" value="1"/>
</dbReference>
<keyword evidence="1" id="KW-0677">Repeat</keyword>
<accession>A0A8J5KVP3</accession>
<evidence type="ECO:0000313" key="4">
    <source>
        <dbReference type="EMBL" id="KAG6491373.1"/>
    </source>
</evidence>
<evidence type="ECO:0008006" key="6">
    <source>
        <dbReference type="Google" id="ProtNLM"/>
    </source>
</evidence>
<comment type="caution">
    <text evidence="4">The sequence shown here is derived from an EMBL/GenBank/DDBJ whole genome shotgun (WGS) entry which is preliminary data.</text>
</comment>
<name>A0A8J5KVP3_ZINOF</name>
<dbReference type="Pfam" id="PF01535">
    <property type="entry name" value="PPR"/>
    <property type="match status" value="5"/>
</dbReference>
<evidence type="ECO:0000256" key="3">
    <source>
        <dbReference type="SAM" id="SignalP"/>
    </source>
</evidence>
<organism evidence="4 5">
    <name type="scientific">Zingiber officinale</name>
    <name type="common">Ginger</name>
    <name type="synonym">Amomum zingiber</name>
    <dbReference type="NCBI Taxonomy" id="94328"/>
    <lineage>
        <taxon>Eukaryota</taxon>
        <taxon>Viridiplantae</taxon>
        <taxon>Streptophyta</taxon>
        <taxon>Embryophyta</taxon>
        <taxon>Tracheophyta</taxon>
        <taxon>Spermatophyta</taxon>
        <taxon>Magnoliopsida</taxon>
        <taxon>Liliopsida</taxon>
        <taxon>Zingiberales</taxon>
        <taxon>Zingiberaceae</taxon>
        <taxon>Zingiber</taxon>
    </lineage>
</organism>
<evidence type="ECO:0000313" key="5">
    <source>
        <dbReference type="Proteomes" id="UP000734854"/>
    </source>
</evidence>
<sequence>MAASFSNLLSLLHKAAAASQVLQIHAQLVAASLVHRPSVASRLLYAVCELPGGAFPARIRPSYADLVFSHIPRPNAFAWNNIIRFHARSSSPIKALLTFARMRQNRVLADHYTYPFVLKACSLVPGLDEGGSVHGSALKEGFAEDSFVVNGLINFYCKRGEIASARKLFDGSRFKDLVSWNSLMTGYVDRGDASEARKLFDAMPERDAFSWTILIDGYGKKAGDVGRARELFDEMPNKDVACWNSMIDGYVGGGMIGPARQLFDEMPQRNVVSWSILIHGYVRCGYPKQALELFQRMLVEGIRTDQVCAVGVISACSQLGALDQGRWIHSYLKKNTGLLDGVTETALVDMYMRCGDLQQARLIFDRMPKRSVVTWNVSMVGLGIHGFGAEALELFHQMEKGGVPMDDLTFVAVLTGCAHTGLVDEGRCIFERMRSDFGIEPKAEHYGCLVDLLGRAGLLQEARRVIETMPTEPTASIWGSLLAACRVHQCTELAEAAVEQLRKVGADDGGVYVLISNIYAAEGKWNEASLIRRSMSCRGMEKVIGRSAVEVDGCVHEFVNGDTSHPCKAQVYAVLCELSRAMLPKR</sequence>
<dbReference type="GO" id="GO:0009451">
    <property type="term" value="P:RNA modification"/>
    <property type="evidence" value="ECO:0007669"/>
    <property type="project" value="InterPro"/>
</dbReference>
<feature type="repeat" description="PPR" evidence="2">
    <location>
        <begin position="371"/>
        <end position="405"/>
    </location>
</feature>
<protein>
    <recommendedName>
        <fullName evidence="6">Chlororespiratory reduction 4</fullName>
    </recommendedName>
</protein>
<dbReference type="InterPro" id="IPR046960">
    <property type="entry name" value="PPR_At4g14850-like_plant"/>
</dbReference>
<proteinExistence type="predicted"/>
<dbReference type="EMBL" id="JACMSC010000014">
    <property type="protein sequence ID" value="KAG6491373.1"/>
    <property type="molecule type" value="Genomic_DNA"/>
</dbReference>
<feature type="repeat" description="PPR" evidence="2">
    <location>
        <begin position="270"/>
        <end position="304"/>
    </location>
</feature>
<dbReference type="Pfam" id="PF13041">
    <property type="entry name" value="PPR_2"/>
    <property type="match status" value="2"/>
</dbReference>
<keyword evidence="3" id="KW-0732">Signal</keyword>
<evidence type="ECO:0000256" key="1">
    <source>
        <dbReference type="ARBA" id="ARBA00022737"/>
    </source>
</evidence>
<dbReference type="FunFam" id="1.25.40.10:FF:000184">
    <property type="entry name" value="Pentatricopeptide repeat-containing protein, chloroplastic"/>
    <property type="match status" value="1"/>
</dbReference>
<reference evidence="4 5" key="1">
    <citation type="submission" date="2020-08" db="EMBL/GenBank/DDBJ databases">
        <title>Plant Genome Project.</title>
        <authorList>
            <person name="Zhang R.-G."/>
        </authorList>
    </citation>
    <scope>NUCLEOTIDE SEQUENCE [LARGE SCALE GENOMIC DNA]</scope>
    <source>
        <tissue evidence="4">Rhizome</tissue>
    </source>
</reference>
<dbReference type="PROSITE" id="PS51375">
    <property type="entry name" value="PPR"/>
    <property type="match status" value="5"/>
</dbReference>